<evidence type="ECO:0000256" key="1">
    <source>
        <dbReference type="ARBA" id="ARBA00012417"/>
    </source>
</evidence>
<keyword evidence="3 12" id="KW-0808">Transferase</keyword>
<dbReference type="SUPFAM" id="SSF52540">
    <property type="entry name" value="P-loop containing nucleoside triphosphate hydrolases"/>
    <property type="match status" value="1"/>
</dbReference>
<dbReference type="NCBIfam" id="TIGR01128">
    <property type="entry name" value="holA"/>
    <property type="match status" value="1"/>
</dbReference>
<accession>A0ABS8W5K8</accession>
<dbReference type="EMBL" id="JAIMJA010000002">
    <property type="protein sequence ID" value="MCE2593580.1"/>
    <property type="molecule type" value="Genomic_DNA"/>
</dbReference>
<keyword evidence="4 12" id="KW-0548">Nucleotidyltransferase</keyword>
<feature type="domain" description="DNA polymerase III subunit delta C-terminal" evidence="11">
    <location>
        <begin position="211"/>
        <end position="332"/>
    </location>
</feature>
<evidence type="ECO:0000259" key="10">
    <source>
        <dbReference type="Pfam" id="PF06144"/>
    </source>
</evidence>
<comment type="similarity">
    <text evidence="7">Belongs to the DNA polymerase HolA subunit family.</text>
</comment>
<dbReference type="PANTHER" id="PTHR34388">
    <property type="entry name" value="DNA POLYMERASE III SUBUNIT DELTA"/>
    <property type="match status" value="1"/>
</dbReference>
<evidence type="ECO:0000256" key="7">
    <source>
        <dbReference type="ARBA" id="ARBA00034754"/>
    </source>
</evidence>
<dbReference type="Gene3D" id="1.20.272.10">
    <property type="match status" value="1"/>
</dbReference>
<evidence type="ECO:0000256" key="6">
    <source>
        <dbReference type="ARBA" id="ARBA00022932"/>
    </source>
</evidence>
<keyword evidence="13" id="KW-1185">Reference proteome</keyword>
<gene>
    <name evidence="12" type="primary">holA</name>
    <name evidence="12" type="ORF">K6Y31_01985</name>
</gene>
<evidence type="ECO:0000256" key="3">
    <source>
        <dbReference type="ARBA" id="ARBA00022679"/>
    </source>
</evidence>
<evidence type="ECO:0000256" key="5">
    <source>
        <dbReference type="ARBA" id="ARBA00022705"/>
    </source>
</evidence>
<dbReference type="RefSeq" id="WP_233051186.1">
    <property type="nucleotide sequence ID" value="NZ_JAIMJA010000002.1"/>
</dbReference>
<evidence type="ECO:0000256" key="4">
    <source>
        <dbReference type="ARBA" id="ARBA00022695"/>
    </source>
</evidence>
<dbReference type="Gene3D" id="1.10.8.60">
    <property type="match status" value="1"/>
</dbReference>
<feature type="domain" description="DNA polymerase III delta N-terminal" evidence="10">
    <location>
        <begin position="19"/>
        <end position="122"/>
    </location>
</feature>
<dbReference type="InterPro" id="IPR032780">
    <property type="entry name" value="DNA_pol3_delt_C"/>
</dbReference>
<comment type="caution">
    <text evidence="12">The sequence shown here is derived from an EMBL/GenBank/DDBJ whole genome shotgun (WGS) entry which is preliminary data.</text>
</comment>
<name>A0ABS8W5K8_9GAMM</name>
<dbReference type="SUPFAM" id="SSF48019">
    <property type="entry name" value="post-AAA+ oligomerization domain-like"/>
    <property type="match status" value="1"/>
</dbReference>
<dbReference type="PANTHER" id="PTHR34388:SF1">
    <property type="entry name" value="DNA POLYMERASE III SUBUNIT DELTA"/>
    <property type="match status" value="1"/>
</dbReference>
<evidence type="ECO:0000256" key="2">
    <source>
        <dbReference type="ARBA" id="ARBA00017703"/>
    </source>
</evidence>
<evidence type="ECO:0000256" key="9">
    <source>
        <dbReference type="NCBIfam" id="TIGR01128"/>
    </source>
</evidence>
<evidence type="ECO:0000259" key="11">
    <source>
        <dbReference type="Pfam" id="PF14840"/>
    </source>
</evidence>
<keyword evidence="5" id="KW-0235">DNA replication</keyword>
<comment type="catalytic activity">
    <reaction evidence="8">
        <text>DNA(n) + a 2'-deoxyribonucleoside 5'-triphosphate = DNA(n+1) + diphosphate</text>
        <dbReference type="Rhea" id="RHEA:22508"/>
        <dbReference type="Rhea" id="RHEA-COMP:17339"/>
        <dbReference type="Rhea" id="RHEA-COMP:17340"/>
        <dbReference type="ChEBI" id="CHEBI:33019"/>
        <dbReference type="ChEBI" id="CHEBI:61560"/>
        <dbReference type="ChEBI" id="CHEBI:173112"/>
        <dbReference type="EC" id="2.7.7.7"/>
    </reaction>
</comment>
<evidence type="ECO:0000256" key="8">
    <source>
        <dbReference type="ARBA" id="ARBA00049244"/>
    </source>
</evidence>
<dbReference type="InterPro" id="IPR010372">
    <property type="entry name" value="DNA_pol3_delta_N"/>
</dbReference>
<evidence type="ECO:0000313" key="12">
    <source>
        <dbReference type="EMBL" id="MCE2593580.1"/>
    </source>
</evidence>
<dbReference type="Proteomes" id="UP001201273">
    <property type="component" value="Unassembled WGS sequence"/>
</dbReference>
<keyword evidence="6" id="KW-0239">DNA-directed DNA polymerase</keyword>
<protein>
    <recommendedName>
        <fullName evidence="2 9">DNA polymerase III subunit delta</fullName>
        <ecNumber evidence="1 9">2.7.7.7</ecNumber>
    </recommendedName>
</protein>
<sequence length="342" mass="38760">MRVYPEALGQHLKKLKGYYLVFGDEHLIRLEALKAIQQAAAQAGFVEHHQFSTEGGLNWDQVFDCASAMSLFSSQQLISIELDKTDKTITDALLELAQLNNPDTIFIIHGNKLSLQQMKAKWFVAMDGAGINVPTNHPDSKHFPQWMYRRLTQAGLSANKDIVNFMCRNFEGNLLACAQEIEKLSLQFGQQPLTLQDIANNITGHTHFGIFQWLDTLFAGKVNRAQRMLQQLQEEGSDIILLSGTLNNEIKKLLDYQYQLNSGVPFAQLMKNARVWSSKQALIQQALNRLSSQQLEHMLGLCCQLELSIKTQYDQNSWPLLQMICVLFQGKSAQQYDLTAIN</sequence>
<proteinExistence type="inferred from homology"/>
<dbReference type="Gene3D" id="3.40.50.300">
    <property type="entry name" value="P-loop containing nucleotide triphosphate hydrolases"/>
    <property type="match status" value="1"/>
</dbReference>
<dbReference type="InterPro" id="IPR008921">
    <property type="entry name" value="DNA_pol3_clamp-load_cplx_C"/>
</dbReference>
<dbReference type="GO" id="GO:0003887">
    <property type="term" value="F:DNA-directed DNA polymerase activity"/>
    <property type="evidence" value="ECO:0007669"/>
    <property type="project" value="UniProtKB-EC"/>
</dbReference>
<reference evidence="12 13" key="1">
    <citation type="journal article" date="2022" name="Environ. Microbiol. Rep.">
        <title>Eco-phylogenetic analyses reveal divergent evolution of vitamin B12 metabolism in the marine bacterial family 'Psychromonadaceae'.</title>
        <authorList>
            <person name="Jin X."/>
            <person name="Yang Y."/>
            <person name="Cao H."/>
            <person name="Gao B."/>
            <person name="Zhao Z."/>
        </authorList>
    </citation>
    <scope>NUCLEOTIDE SEQUENCE [LARGE SCALE GENOMIC DNA]</scope>
    <source>
        <strain evidence="12 13">MKS20</strain>
    </source>
</reference>
<dbReference type="Pfam" id="PF14840">
    <property type="entry name" value="DNA_pol3_delt_C"/>
    <property type="match status" value="1"/>
</dbReference>
<dbReference type="EC" id="2.7.7.7" evidence="1 9"/>
<dbReference type="InterPro" id="IPR005790">
    <property type="entry name" value="DNA_polIII_delta"/>
</dbReference>
<organism evidence="12 13">
    <name type="scientific">Motilimonas cestriensis</name>
    <dbReference type="NCBI Taxonomy" id="2742685"/>
    <lineage>
        <taxon>Bacteria</taxon>
        <taxon>Pseudomonadati</taxon>
        <taxon>Pseudomonadota</taxon>
        <taxon>Gammaproteobacteria</taxon>
        <taxon>Alteromonadales</taxon>
        <taxon>Alteromonadales genera incertae sedis</taxon>
        <taxon>Motilimonas</taxon>
    </lineage>
</organism>
<dbReference type="CDD" id="cd18138">
    <property type="entry name" value="HLD_clamp_pol_III_delta"/>
    <property type="match status" value="1"/>
</dbReference>
<dbReference type="Pfam" id="PF06144">
    <property type="entry name" value="DNA_pol3_delta"/>
    <property type="match status" value="1"/>
</dbReference>
<dbReference type="InterPro" id="IPR027417">
    <property type="entry name" value="P-loop_NTPase"/>
</dbReference>
<evidence type="ECO:0000313" key="13">
    <source>
        <dbReference type="Proteomes" id="UP001201273"/>
    </source>
</evidence>